<dbReference type="InterPro" id="IPR027359">
    <property type="entry name" value="Volt_channel_dom_sf"/>
</dbReference>
<name>A0A7S2X8G7_9EUKA</name>
<evidence type="ECO:0000256" key="3">
    <source>
        <dbReference type="ARBA" id="ARBA00022989"/>
    </source>
</evidence>
<proteinExistence type="predicted"/>
<evidence type="ECO:0000256" key="4">
    <source>
        <dbReference type="ARBA" id="ARBA00023136"/>
    </source>
</evidence>
<feature type="transmembrane region" description="Helical" evidence="6">
    <location>
        <begin position="85"/>
        <end position="103"/>
    </location>
</feature>
<keyword evidence="3 6" id="KW-1133">Transmembrane helix</keyword>
<feature type="transmembrane region" description="Helical" evidence="6">
    <location>
        <begin position="22"/>
        <end position="40"/>
    </location>
</feature>
<keyword evidence="4 6" id="KW-0472">Membrane</keyword>
<evidence type="ECO:0000313" key="8">
    <source>
        <dbReference type="EMBL" id="CAD9754486.1"/>
    </source>
</evidence>
<protein>
    <recommendedName>
        <fullName evidence="7">Ion transport domain-containing protein</fullName>
    </recommendedName>
</protein>
<comment type="subcellular location">
    <subcellularLocation>
        <location evidence="1">Membrane</location>
        <topology evidence="1">Multi-pass membrane protein</topology>
    </subcellularLocation>
</comment>
<feature type="domain" description="Ion transport" evidence="7">
    <location>
        <begin position="25"/>
        <end position="122"/>
    </location>
</feature>
<evidence type="ECO:0000256" key="6">
    <source>
        <dbReference type="SAM" id="Phobius"/>
    </source>
</evidence>
<sequence length="194" mass="21634">MPDWSHDFATATKRLYYSEQCASAYLILIAINIGMICWTLSLPGGYDGGTLFLMAQMTLNAILVCEVLVRYIGSPENFWGEWSNVFDVFVMILAVATQLLYMADPKDYDMAEEGAIGVRIVRDGFQFLRLGVFMKNRTKSEPYQLVDFKSVDEFGTVPVRFANDPLLDEACGELSEPDEESASADASSHSSSDF</sequence>
<evidence type="ECO:0000256" key="1">
    <source>
        <dbReference type="ARBA" id="ARBA00004141"/>
    </source>
</evidence>
<dbReference type="PANTHER" id="PTHR38483:SF1">
    <property type="entry name" value="ION TRANSPORT DOMAIN-CONTAINING PROTEIN"/>
    <property type="match status" value="1"/>
</dbReference>
<evidence type="ECO:0000256" key="2">
    <source>
        <dbReference type="ARBA" id="ARBA00022692"/>
    </source>
</evidence>
<dbReference type="Pfam" id="PF00520">
    <property type="entry name" value="Ion_trans"/>
    <property type="match status" value="1"/>
</dbReference>
<gene>
    <name evidence="8" type="ORF">LSP00402_LOCUS5242</name>
</gene>
<evidence type="ECO:0000256" key="5">
    <source>
        <dbReference type="SAM" id="MobiDB-lite"/>
    </source>
</evidence>
<feature type="region of interest" description="Disordered" evidence="5">
    <location>
        <begin position="172"/>
        <end position="194"/>
    </location>
</feature>
<evidence type="ECO:0000259" key="7">
    <source>
        <dbReference type="Pfam" id="PF00520"/>
    </source>
</evidence>
<dbReference type="Gene3D" id="1.20.120.350">
    <property type="entry name" value="Voltage-gated potassium channels. Chain C"/>
    <property type="match status" value="1"/>
</dbReference>
<keyword evidence="2 6" id="KW-0812">Transmembrane</keyword>
<dbReference type="PANTHER" id="PTHR38483">
    <property type="entry name" value="CHROMOSOME 1, WHOLE GENOME SHOTGUN SEQUENCE"/>
    <property type="match status" value="1"/>
</dbReference>
<reference evidence="8" key="1">
    <citation type="submission" date="2021-01" db="EMBL/GenBank/DDBJ databases">
        <authorList>
            <person name="Corre E."/>
            <person name="Pelletier E."/>
            <person name="Niang G."/>
            <person name="Scheremetjew M."/>
            <person name="Finn R."/>
            <person name="Kale V."/>
            <person name="Holt S."/>
            <person name="Cochrane G."/>
            <person name="Meng A."/>
            <person name="Brown T."/>
            <person name="Cohen L."/>
        </authorList>
    </citation>
    <scope>NUCLEOTIDE SEQUENCE</scope>
    <source>
        <strain evidence="8">CCMP622</strain>
    </source>
</reference>
<dbReference type="GO" id="GO:0016020">
    <property type="term" value="C:membrane"/>
    <property type="evidence" value="ECO:0007669"/>
    <property type="project" value="UniProtKB-SubCell"/>
</dbReference>
<organism evidence="8">
    <name type="scientific">Lotharella oceanica</name>
    <dbReference type="NCBI Taxonomy" id="641309"/>
    <lineage>
        <taxon>Eukaryota</taxon>
        <taxon>Sar</taxon>
        <taxon>Rhizaria</taxon>
        <taxon>Cercozoa</taxon>
        <taxon>Chlorarachniophyceae</taxon>
        <taxon>Lotharella</taxon>
    </lineage>
</organism>
<dbReference type="EMBL" id="HBHP01008385">
    <property type="protein sequence ID" value="CAD9754486.1"/>
    <property type="molecule type" value="Transcribed_RNA"/>
</dbReference>
<feature type="transmembrane region" description="Helical" evidence="6">
    <location>
        <begin position="52"/>
        <end position="73"/>
    </location>
</feature>
<feature type="compositionally biased region" description="Low complexity" evidence="5">
    <location>
        <begin position="183"/>
        <end position="194"/>
    </location>
</feature>
<dbReference type="InterPro" id="IPR005821">
    <property type="entry name" value="Ion_trans_dom"/>
</dbReference>
<feature type="compositionally biased region" description="Acidic residues" evidence="5">
    <location>
        <begin position="172"/>
        <end position="182"/>
    </location>
</feature>
<dbReference type="AlphaFoldDB" id="A0A7S2X8G7"/>
<accession>A0A7S2X8G7</accession>
<dbReference type="GO" id="GO:0005216">
    <property type="term" value="F:monoatomic ion channel activity"/>
    <property type="evidence" value="ECO:0007669"/>
    <property type="project" value="InterPro"/>
</dbReference>